<name>A0A9W9FT97_9EURO</name>
<reference evidence="3" key="2">
    <citation type="journal article" date="2023" name="IMA Fungus">
        <title>Comparative genomic study of the Penicillium genus elucidates a diverse pangenome and 15 lateral gene transfer events.</title>
        <authorList>
            <person name="Petersen C."/>
            <person name="Sorensen T."/>
            <person name="Nielsen M.R."/>
            <person name="Sondergaard T.E."/>
            <person name="Sorensen J.L."/>
            <person name="Fitzpatrick D.A."/>
            <person name="Frisvad J.C."/>
            <person name="Nielsen K.L."/>
        </authorList>
    </citation>
    <scope>NUCLEOTIDE SEQUENCE</scope>
    <source>
        <strain evidence="3">IBT 34128</strain>
    </source>
</reference>
<evidence type="ECO:0008006" key="5">
    <source>
        <dbReference type="Google" id="ProtNLM"/>
    </source>
</evidence>
<dbReference type="GeneID" id="81393024"/>
<organism evidence="3 4">
    <name type="scientific">Penicillium alfredii</name>
    <dbReference type="NCBI Taxonomy" id="1506179"/>
    <lineage>
        <taxon>Eukaryota</taxon>
        <taxon>Fungi</taxon>
        <taxon>Dikarya</taxon>
        <taxon>Ascomycota</taxon>
        <taxon>Pezizomycotina</taxon>
        <taxon>Eurotiomycetes</taxon>
        <taxon>Eurotiomycetidae</taxon>
        <taxon>Eurotiales</taxon>
        <taxon>Aspergillaceae</taxon>
        <taxon>Penicillium</taxon>
    </lineage>
</organism>
<evidence type="ECO:0000313" key="3">
    <source>
        <dbReference type="EMBL" id="KAJ5105927.1"/>
    </source>
</evidence>
<feature type="chain" id="PRO_5040786500" description="Extracellular membrane protein CFEM domain-containing protein" evidence="2">
    <location>
        <begin position="16"/>
        <end position="237"/>
    </location>
</feature>
<reference evidence="3" key="1">
    <citation type="submission" date="2022-11" db="EMBL/GenBank/DDBJ databases">
        <authorList>
            <person name="Petersen C."/>
        </authorList>
    </citation>
    <scope>NUCLEOTIDE SEQUENCE</scope>
    <source>
        <strain evidence="3">IBT 34128</strain>
    </source>
</reference>
<accession>A0A9W9FT97</accession>
<dbReference type="EMBL" id="JAPMSZ010000004">
    <property type="protein sequence ID" value="KAJ5105927.1"/>
    <property type="molecule type" value="Genomic_DNA"/>
</dbReference>
<sequence>MRSFLATLFIAGAVAQTTSDFLKCANAAFGSVDTSKLSDCSDKDSTDCFCANKDAISSLTKDAEDVCADAGVDLNDLSSSLCGDSDRMAKPARKASHPMERVGSSNNNKRAYMPEASAASAAPRVVYVTETRTECACKSSKTPLDPMHISQIPVDVPASSSMMGGMAAAATPASSSYGAMVVASSASAFGSASGTPTPSGASARYNAFQGAAPKVGAVHSGVAALGVAAVMGLMVAL</sequence>
<proteinExistence type="predicted"/>
<dbReference type="OrthoDB" id="4364984at2759"/>
<evidence type="ECO:0000313" key="4">
    <source>
        <dbReference type="Proteomes" id="UP001141434"/>
    </source>
</evidence>
<feature type="region of interest" description="Disordered" evidence="1">
    <location>
        <begin position="88"/>
        <end position="108"/>
    </location>
</feature>
<gene>
    <name evidence="3" type="ORF">NUU61_003274</name>
</gene>
<feature type="signal peptide" evidence="2">
    <location>
        <begin position="1"/>
        <end position="15"/>
    </location>
</feature>
<protein>
    <recommendedName>
        <fullName evidence="5">Extracellular membrane protein CFEM domain-containing protein</fullName>
    </recommendedName>
</protein>
<evidence type="ECO:0000256" key="1">
    <source>
        <dbReference type="SAM" id="MobiDB-lite"/>
    </source>
</evidence>
<evidence type="ECO:0000256" key="2">
    <source>
        <dbReference type="SAM" id="SignalP"/>
    </source>
</evidence>
<dbReference type="AlphaFoldDB" id="A0A9W9FT97"/>
<dbReference type="Proteomes" id="UP001141434">
    <property type="component" value="Unassembled WGS sequence"/>
</dbReference>
<keyword evidence="2" id="KW-0732">Signal</keyword>
<keyword evidence="4" id="KW-1185">Reference proteome</keyword>
<dbReference type="RefSeq" id="XP_056514923.1">
    <property type="nucleotide sequence ID" value="XM_056653856.1"/>
</dbReference>
<comment type="caution">
    <text evidence="3">The sequence shown here is derived from an EMBL/GenBank/DDBJ whole genome shotgun (WGS) entry which is preliminary data.</text>
</comment>